<dbReference type="Pfam" id="PF01656">
    <property type="entry name" value="CbiA"/>
    <property type="match status" value="1"/>
</dbReference>
<dbReference type="InterPro" id="IPR002586">
    <property type="entry name" value="CobQ/CobB/MinD/ParA_Nub-bd_dom"/>
</dbReference>
<dbReference type="GO" id="GO:0005829">
    <property type="term" value="C:cytosol"/>
    <property type="evidence" value="ECO:0007669"/>
    <property type="project" value="TreeGrafter"/>
</dbReference>
<feature type="compositionally biased region" description="Low complexity" evidence="1">
    <location>
        <begin position="96"/>
        <end position="108"/>
    </location>
</feature>
<dbReference type="InterPro" id="IPR027417">
    <property type="entry name" value="P-loop_NTPase"/>
</dbReference>
<feature type="compositionally biased region" description="Low complexity" evidence="1">
    <location>
        <begin position="29"/>
        <end position="39"/>
    </location>
</feature>
<dbReference type="SUPFAM" id="SSF52540">
    <property type="entry name" value="P-loop containing nucleoside triphosphate hydrolases"/>
    <property type="match status" value="1"/>
</dbReference>
<dbReference type="GO" id="GO:0016887">
    <property type="term" value="F:ATP hydrolysis activity"/>
    <property type="evidence" value="ECO:0007669"/>
    <property type="project" value="TreeGrafter"/>
</dbReference>
<evidence type="ECO:0000256" key="1">
    <source>
        <dbReference type="SAM" id="MobiDB-lite"/>
    </source>
</evidence>
<dbReference type="Proteomes" id="UP000655443">
    <property type="component" value="Unassembled WGS sequence"/>
</dbReference>
<feature type="region of interest" description="Disordered" evidence="1">
    <location>
        <begin position="1"/>
        <end position="193"/>
    </location>
</feature>
<name>A0A918YN90_9ACTN</name>
<dbReference type="Gene3D" id="3.40.50.300">
    <property type="entry name" value="P-loop containing nucleotide triphosphate hydrolases"/>
    <property type="match status" value="1"/>
</dbReference>
<reference evidence="3" key="2">
    <citation type="submission" date="2020-09" db="EMBL/GenBank/DDBJ databases">
        <authorList>
            <person name="Sun Q."/>
            <person name="Ohkuma M."/>
        </authorList>
    </citation>
    <scope>NUCLEOTIDE SEQUENCE</scope>
    <source>
        <strain evidence="3">JCM 4714</strain>
    </source>
</reference>
<dbReference type="GO" id="GO:0051782">
    <property type="term" value="P:negative regulation of cell division"/>
    <property type="evidence" value="ECO:0007669"/>
    <property type="project" value="TreeGrafter"/>
</dbReference>
<dbReference type="InterPro" id="IPR050625">
    <property type="entry name" value="ParA/MinD_ATPase"/>
</dbReference>
<organism evidence="3 4">
    <name type="scientific">Streptomyces alanosinicus</name>
    <dbReference type="NCBI Taxonomy" id="68171"/>
    <lineage>
        <taxon>Bacteria</taxon>
        <taxon>Bacillati</taxon>
        <taxon>Actinomycetota</taxon>
        <taxon>Actinomycetes</taxon>
        <taxon>Kitasatosporales</taxon>
        <taxon>Streptomycetaceae</taxon>
        <taxon>Streptomyces</taxon>
    </lineage>
</organism>
<feature type="compositionally biased region" description="Pro residues" evidence="1">
    <location>
        <begin position="140"/>
        <end position="150"/>
    </location>
</feature>
<reference evidence="3" key="1">
    <citation type="journal article" date="2014" name="Int. J. Syst. Evol. Microbiol.">
        <title>Complete genome sequence of Corynebacterium casei LMG S-19264T (=DSM 44701T), isolated from a smear-ripened cheese.</title>
        <authorList>
            <consortium name="US DOE Joint Genome Institute (JGI-PGF)"/>
            <person name="Walter F."/>
            <person name="Albersmeier A."/>
            <person name="Kalinowski J."/>
            <person name="Ruckert C."/>
        </authorList>
    </citation>
    <scope>NUCLEOTIDE SEQUENCE</scope>
    <source>
        <strain evidence="3">JCM 4714</strain>
    </source>
</reference>
<dbReference type="EMBL" id="BMVG01000013">
    <property type="protein sequence ID" value="GHE07332.1"/>
    <property type="molecule type" value="Genomic_DNA"/>
</dbReference>
<dbReference type="GO" id="GO:0009898">
    <property type="term" value="C:cytoplasmic side of plasma membrane"/>
    <property type="evidence" value="ECO:0007669"/>
    <property type="project" value="TreeGrafter"/>
</dbReference>
<accession>A0A918YN90</accession>
<protein>
    <recommendedName>
        <fullName evidence="2">CobQ/CobB/MinD/ParA nucleotide binding domain-containing protein</fullName>
    </recommendedName>
</protein>
<dbReference type="AlphaFoldDB" id="A0A918YN90"/>
<dbReference type="PANTHER" id="PTHR43384:SF14">
    <property type="entry name" value="ESX-1 SECRETION-ASSOCIATED PROTEIN ESPI"/>
    <property type="match status" value="1"/>
</dbReference>
<proteinExistence type="predicted"/>
<gene>
    <name evidence="3" type="ORF">GCM10010339_52000</name>
</gene>
<dbReference type="GO" id="GO:0005524">
    <property type="term" value="F:ATP binding"/>
    <property type="evidence" value="ECO:0007669"/>
    <property type="project" value="TreeGrafter"/>
</dbReference>
<keyword evidence="4" id="KW-1185">Reference proteome</keyword>
<evidence type="ECO:0000313" key="3">
    <source>
        <dbReference type="EMBL" id="GHE07332.1"/>
    </source>
</evidence>
<evidence type="ECO:0000313" key="4">
    <source>
        <dbReference type="Proteomes" id="UP000655443"/>
    </source>
</evidence>
<sequence length="470" mass="49056">MSENSAYGASSAADQDADELPPSHARSLPAPSTSTSGPAPAAPQQPVAPAPAVPQQPVAPAPSAPQQPPAPAPAVPYPSVAPAPSSPPAPDPYGGPSPASQATPPATGYPDPAAPVPLPDGGPFAEAPRPVPMPDGAVPQAPPGMPPPANAPANPYVNVPPHPRQNPAMAAGFDDGGAGQRQGFLRRMGGGRRVSGPEQLRLVRLQTPVPRPYRISVTSIKGGVGKTTTSAMLGLTFARFRADRTVAVDANPHAGTLADRLLGERIMPTVRDLVTAERRRHAADGRGLADPHQIHQYLGRADRLMVAASEQNPDISESFDEEQYRTALSILTRAFDIVITDSGTGMKHSAMKGTLAASDRLVVVAAPRFDAARRAAKTLDEVYAQGYPHLVRDAVVVITMDAPKAVGINVNTLVDYFQQLCNHVVRIPYDQQLYMGGTIRYDDVSPATRGAYMDLAAILADGFGAVPPGS</sequence>
<feature type="compositionally biased region" description="Pro residues" evidence="1">
    <location>
        <begin position="40"/>
        <end position="95"/>
    </location>
</feature>
<evidence type="ECO:0000259" key="2">
    <source>
        <dbReference type="Pfam" id="PF01656"/>
    </source>
</evidence>
<comment type="caution">
    <text evidence="3">The sequence shown here is derived from an EMBL/GenBank/DDBJ whole genome shotgun (WGS) entry which is preliminary data.</text>
</comment>
<dbReference type="PANTHER" id="PTHR43384">
    <property type="entry name" value="SEPTUM SITE-DETERMINING PROTEIN MIND HOMOLOG, CHLOROPLASTIC-RELATED"/>
    <property type="match status" value="1"/>
</dbReference>
<feature type="domain" description="CobQ/CobB/MinD/ParA nucleotide binding" evidence="2">
    <location>
        <begin position="215"/>
        <end position="400"/>
    </location>
</feature>